<accession>D9XAS6</accession>
<keyword evidence="3" id="KW-1185">Reference proteome</keyword>
<dbReference type="STRING" id="591159.SSQG_02756"/>
<gene>
    <name evidence="2" type="ORF">SSQG_02756</name>
</gene>
<sequence length="315" mass="32012">MKSDKCVGIVKPRVLTDARPSAPVPRAGKAGVLLRQGPGGGFLTHRLIRMDAQKGESRNPEKPMNSCGKTRALSRWAQDPTPSKGILMPALPARRIASSALCAALLVGIAGPVAMAADSVGGQGHVAPEARLPGADARLVQIGRLHWGDLTPVADLLNAVLRDGNGRLSATEARKLGDAAKAAVARAAARNTENPDESTVVLLPAPVLPAVMPVAPEPRAADPVGDLLELVLGAVDGLLETITSGVGGVLPTVDELLGGVDDLLAALVGSDLLPAEQSTSATSSSAPADTSALLTPEAVTYPDVPLLTPALPPAP</sequence>
<dbReference type="Proteomes" id="UP000004184">
    <property type="component" value="Unassembled WGS sequence"/>
</dbReference>
<dbReference type="EMBL" id="GG657757">
    <property type="protein sequence ID" value="EFL32238.1"/>
    <property type="molecule type" value="Genomic_DNA"/>
</dbReference>
<feature type="region of interest" description="Disordered" evidence="1">
    <location>
        <begin position="52"/>
        <end position="72"/>
    </location>
</feature>
<proteinExistence type="predicted"/>
<protein>
    <submittedName>
        <fullName evidence="2">Predicted protein</fullName>
    </submittedName>
</protein>
<dbReference type="eggNOG" id="ENOG5034A0J">
    <property type="taxonomic scope" value="Bacteria"/>
</dbReference>
<evidence type="ECO:0000313" key="2">
    <source>
        <dbReference type="EMBL" id="EFL32238.1"/>
    </source>
</evidence>
<dbReference type="AlphaFoldDB" id="D9XAS6"/>
<name>D9XAS6_STRVT</name>
<evidence type="ECO:0000256" key="1">
    <source>
        <dbReference type="SAM" id="MobiDB-lite"/>
    </source>
</evidence>
<feature type="compositionally biased region" description="Basic and acidic residues" evidence="1">
    <location>
        <begin position="52"/>
        <end position="61"/>
    </location>
</feature>
<evidence type="ECO:0000313" key="3">
    <source>
        <dbReference type="Proteomes" id="UP000004184"/>
    </source>
</evidence>
<organism evidence="2 3">
    <name type="scientific">Streptomyces viridochromogenes (strain DSM 40736 / JCM 4977 / BCRC 1201 / Tue 494)</name>
    <dbReference type="NCBI Taxonomy" id="591159"/>
    <lineage>
        <taxon>Bacteria</taxon>
        <taxon>Bacillati</taxon>
        <taxon>Actinomycetota</taxon>
        <taxon>Actinomycetes</taxon>
        <taxon>Kitasatosporales</taxon>
        <taxon>Streptomycetaceae</taxon>
        <taxon>Streptomyces</taxon>
    </lineage>
</organism>
<reference evidence="3" key="1">
    <citation type="submission" date="2009-02" db="EMBL/GenBank/DDBJ databases">
        <title>Annotation of Streptomyces viridochromogenes strain DSM 40736.</title>
        <authorList>
            <consortium name="The Broad Institute Genome Sequencing Platform"/>
            <consortium name="Broad Institute Microbial Sequencing Center"/>
            <person name="Fischbach M."/>
            <person name="Godfrey P."/>
            <person name="Ward D."/>
            <person name="Young S."/>
            <person name="Zeng Q."/>
            <person name="Koehrsen M."/>
            <person name="Alvarado L."/>
            <person name="Berlin A.M."/>
            <person name="Bochicchio J."/>
            <person name="Borenstein D."/>
            <person name="Chapman S.B."/>
            <person name="Chen Z."/>
            <person name="Engels R."/>
            <person name="Freedman E."/>
            <person name="Gellesch M."/>
            <person name="Goldberg J."/>
            <person name="Griggs A."/>
            <person name="Gujja S."/>
            <person name="Heilman E.R."/>
            <person name="Heiman D.I."/>
            <person name="Hepburn T.A."/>
            <person name="Howarth C."/>
            <person name="Jen D."/>
            <person name="Larson L."/>
            <person name="Lewis B."/>
            <person name="Mehta T."/>
            <person name="Park D."/>
            <person name="Pearson M."/>
            <person name="Richards J."/>
            <person name="Roberts A."/>
            <person name="Saif S."/>
            <person name="Shea T.D."/>
            <person name="Shenoy N."/>
            <person name="Sisk P."/>
            <person name="Stolte C."/>
            <person name="Sykes S.N."/>
            <person name="Thomson T."/>
            <person name="Walk T."/>
            <person name="White J."/>
            <person name="Yandava C."/>
            <person name="Straight P."/>
            <person name="Clardy J."/>
            <person name="Hung D."/>
            <person name="Kolter R."/>
            <person name="Mekalanos J."/>
            <person name="Walker S."/>
            <person name="Walsh C.T."/>
            <person name="Wieland-Brown L.C."/>
            <person name="Haas B."/>
            <person name="Nusbaum C."/>
            <person name="Birren B."/>
        </authorList>
    </citation>
    <scope>NUCLEOTIDE SEQUENCE [LARGE SCALE GENOMIC DNA]</scope>
    <source>
        <strain evidence="3">DSM 40736 / JCM 4977 / BCRC 1201 / Tue 494</strain>
    </source>
</reference>
<dbReference type="HOGENOM" id="CLU_076602_0_0_11"/>